<dbReference type="Pfam" id="PF00018">
    <property type="entry name" value="SH3_1"/>
    <property type="match status" value="1"/>
</dbReference>
<sequence>MDLFRAQPKYSISIAVSLVRHALIQIAVILDFIGICIAQSALPYEKVNPLGLGWYFFFVYLLWTLILTCTIYFQTLSTYNSLLTQLTTLALAFLPFDLNGSLQGSTSRDNSFSAGNGIRVAALVILVFPLIIVFILLGSGEKSFVHTHMIPNFEIKLREKSVSVVNPPSPELPKIPMDQFKEPIYSEIKVSIPDGTLNTTVNTTEKPNSQVTTLPRRRYANVRNSKLRDEDMVTEFKAKAMYSYAANDEDPNEVSFDENEILEVLESAGKWWQVIKFEKDGTFTVGIAPSNYLKKIDG</sequence>
<keyword evidence="3" id="KW-1133">Transmembrane helix</keyword>
<feature type="transmembrane region" description="Helical" evidence="3">
    <location>
        <begin position="21"/>
        <end position="42"/>
    </location>
</feature>
<keyword evidence="3 5" id="KW-0812">Transmembrane</keyword>
<reference evidence="5" key="1">
    <citation type="submission" date="2020-05" db="EMBL/GenBank/DDBJ databases">
        <title>Phylogenomic resolution of chytrid fungi.</title>
        <authorList>
            <person name="Stajich J.E."/>
            <person name="Amses K."/>
            <person name="Simmons R."/>
            <person name="Seto K."/>
            <person name="Myers J."/>
            <person name="Bonds A."/>
            <person name="Quandt C.A."/>
            <person name="Barry K."/>
            <person name="Liu P."/>
            <person name="Grigoriev I."/>
            <person name="Longcore J.E."/>
            <person name="James T.Y."/>
        </authorList>
    </citation>
    <scope>NUCLEOTIDE SEQUENCE</scope>
    <source>
        <strain evidence="5">PLAUS21</strain>
    </source>
</reference>
<evidence type="ECO:0000313" key="5">
    <source>
        <dbReference type="EMBL" id="KAJ3260125.1"/>
    </source>
</evidence>
<organism evidence="5 6">
    <name type="scientific">Boothiomyces macroporosus</name>
    <dbReference type="NCBI Taxonomy" id="261099"/>
    <lineage>
        <taxon>Eukaryota</taxon>
        <taxon>Fungi</taxon>
        <taxon>Fungi incertae sedis</taxon>
        <taxon>Chytridiomycota</taxon>
        <taxon>Chytridiomycota incertae sedis</taxon>
        <taxon>Chytridiomycetes</taxon>
        <taxon>Rhizophydiales</taxon>
        <taxon>Terramycetaceae</taxon>
        <taxon>Boothiomyces</taxon>
    </lineage>
</organism>
<feature type="domain" description="SH3" evidence="4">
    <location>
        <begin position="233"/>
        <end position="298"/>
    </location>
</feature>
<dbReference type="EMBL" id="JADGKB010000013">
    <property type="protein sequence ID" value="KAJ3260125.1"/>
    <property type="molecule type" value="Genomic_DNA"/>
</dbReference>
<dbReference type="SMART" id="SM00326">
    <property type="entry name" value="SH3"/>
    <property type="match status" value="1"/>
</dbReference>
<evidence type="ECO:0000256" key="1">
    <source>
        <dbReference type="ARBA" id="ARBA00022443"/>
    </source>
</evidence>
<keyword evidence="1 2" id="KW-0728">SH3 domain</keyword>
<keyword evidence="6" id="KW-1185">Reference proteome</keyword>
<evidence type="ECO:0000256" key="3">
    <source>
        <dbReference type="SAM" id="Phobius"/>
    </source>
</evidence>
<feature type="transmembrane region" description="Helical" evidence="3">
    <location>
        <begin position="80"/>
        <end position="98"/>
    </location>
</feature>
<evidence type="ECO:0000259" key="4">
    <source>
        <dbReference type="PROSITE" id="PS50002"/>
    </source>
</evidence>
<proteinExistence type="predicted"/>
<dbReference type="PROSITE" id="PS50002">
    <property type="entry name" value="SH3"/>
    <property type="match status" value="1"/>
</dbReference>
<gene>
    <name evidence="5" type="primary">SHO1_1</name>
    <name evidence="5" type="ORF">HK103_001201</name>
</gene>
<dbReference type="AlphaFoldDB" id="A0AAD5UJR5"/>
<feature type="transmembrane region" description="Helical" evidence="3">
    <location>
        <begin position="54"/>
        <end position="73"/>
    </location>
</feature>
<dbReference type="InterPro" id="IPR036028">
    <property type="entry name" value="SH3-like_dom_sf"/>
</dbReference>
<dbReference type="Proteomes" id="UP001210925">
    <property type="component" value="Unassembled WGS sequence"/>
</dbReference>
<keyword evidence="3" id="KW-0472">Membrane</keyword>
<comment type="caution">
    <text evidence="5">The sequence shown here is derived from an EMBL/GenBank/DDBJ whole genome shotgun (WGS) entry which is preliminary data.</text>
</comment>
<dbReference type="PRINTS" id="PR00452">
    <property type="entry name" value="SH3DOMAIN"/>
</dbReference>
<dbReference type="SUPFAM" id="SSF50044">
    <property type="entry name" value="SH3-domain"/>
    <property type="match status" value="1"/>
</dbReference>
<dbReference type="Gene3D" id="2.30.30.40">
    <property type="entry name" value="SH3 Domains"/>
    <property type="match status" value="1"/>
</dbReference>
<evidence type="ECO:0000313" key="6">
    <source>
        <dbReference type="Proteomes" id="UP001210925"/>
    </source>
</evidence>
<evidence type="ECO:0000256" key="2">
    <source>
        <dbReference type="PROSITE-ProRule" id="PRU00192"/>
    </source>
</evidence>
<name>A0AAD5UJR5_9FUNG</name>
<feature type="transmembrane region" description="Helical" evidence="3">
    <location>
        <begin position="118"/>
        <end position="139"/>
    </location>
</feature>
<accession>A0AAD5UJR5</accession>
<protein>
    <submittedName>
        <fullName evidence="5">Transmembrane osmosensor</fullName>
    </submittedName>
</protein>
<dbReference type="InterPro" id="IPR001452">
    <property type="entry name" value="SH3_domain"/>
</dbReference>